<dbReference type="EMBL" id="OD006235">
    <property type="protein sequence ID" value="CAD7412697.1"/>
    <property type="molecule type" value="Genomic_DNA"/>
</dbReference>
<gene>
    <name evidence="1" type="ORF">TPSB3V08_LOCUS8575</name>
</gene>
<accession>A0A7R9H9A0</accession>
<organism evidence="1">
    <name type="scientific">Timema poppense</name>
    <name type="common">Walking stick</name>
    <dbReference type="NCBI Taxonomy" id="170557"/>
    <lineage>
        <taxon>Eukaryota</taxon>
        <taxon>Metazoa</taxon>
        <taxon>Ecdysozoa</taxon>
        <taxon>Arthropoda</taxon>
        <taxon>Hexapoda</taxon>
        <taxon>Insecta</taxon>
        <taxon>Pterygota</taxon>
        <taxon>Neoptera</taxon>
        <taxon>Polyneoptera</taxon>
        <taxon>Phasmatodea</taxon>
        <taxon>Timematodea</taxon>
        <taxon>Timematoidea</taxon>
        <taxon>Timematidae</taxon>
        <taxon>Timema</taxon>
    </lineage>
</organism>
<name>A0A7R9H9A0_TIMPO</name>
<evidence type="ECO:0000313" key="1">
    <source>
        <dbReference type="EMBL" id="CAD7412697.1"/>
    </source>
</evidence>
<sequence>MDLAYPCLCPGLSRGVPETVLGQLEPIAALWCSIWKQGRIQPPSSPIQLYSVSQGRTSLAAKQGFQVSLQVTAGISALTI</sequence>
<dbReference type="AlphaFoldDB" id="A0A7R9H9A0"/>
<proteinExistence type="predicted"/>
<reference evidence="1" key="1">
    <citation type="submission" date="2020-11" db="EMBL/GenBank/DDBJ databases">
        <authorList>
            <person name="Tran Van P."/>
        </authorList>
    </citation>
    <scope>NUCLEOTIDE SEQUENCE</scope>
</reference>
<protein>
    <submittedName>
        <fullName evidence="1">Uncharacterized protein</fullName>
    </submittedName>
</protein>